<evidence type="ECO:0000313" key="1">
    <source>
        <dbReference type="Ensembl" id="ENSHCOP00000011467.1"/>
    </source>
</evidence>
<dbReference type="AlphaFoldDB" id="A0A3Q2Y3G1"/>
<reference evidence="1" key="1">
    <citation type="submission" date="2025-08" db="UniProtKB">
        <authorList>
            <consortium name="Ensembl"/>
        </authorList>
    </citation>
    <scope>IDENTIFICATION</scope>
</reference>
<dbReference type="PANTHER" id="PTHR31239">
    <property type="entry name" value="NICOLIN 1"/>
    <property type="match status" value="1"/>
</dbReference>
<name>A0A3Q2Y3G1_HIPCM</name>
<dbReference type="GO" id="GO:0005654">
    <property type="term" value="C:nucleoplasm"/>
    <property type="evidence" value="ECO:0007669"/>
    <property type="project" value="TreeGrafter"/>
</dbReference>
<proteinExistence type="predicted"/>
<dbReference type="Proteomes" id="UP000264820">
    <property type="component" value="Unplaced"/>
</dbReference>
<dbReference type="OMA" id="MWVLTEV"/>
<organism evidence="1 2">
    <name type="scientific">Hippocampus comes</name>
    <name type="common">Tiger tail seahorse</name>
    <dbReference type="NCBI Taxonomy" id="109280"/>
    <lineage>
        <taxon>Eukaryota</taxon>
        <taxon>Metazoa</taxon>
        <taxon>Chordata</taxon>
        <taxon>Craniata</taxon>
        <taxon>Vertebrata</taxon>
        <taxon>Euteleostomi</taxon>
        <taxon>Actinopterygii</taxon>
        <taxon>Neopterygii</taxon>
        <taxon>Teleostei</taxon>
        <taxon>Neoteleostei</taxon>
        <taxon>Acanthomorphata</taxon>
        <taxon>Syngnathiaria</taxon>
        <taxon>Syngnathiformes</taxon>
        <taxon>Syngnathoidei</taxon>
        <taxon>Syngnathidae</taxon>
        <taxon>Hippocampus</taxon>
    </lineage>
</organism>
<keyword evidence="2" id="KW-1185">Reference proteome</keyword>
<dbReference type="PANTHER" id="PTHR31239:SF2">
    <property type="entry name" value="NICOLIN-1"/>
    <property type="match status" value="1"/>
</dbReference>
<evidence type="ECO:0000313" key="2">
    <source>
        <dbReference type="Proteomes" id="UP000264820"/>
    </source>
</evidence>
<dbReference type="STRING" id="109280.ENSHCOP00000011467"/>
<sequence>MCTCHTFIFLCYYEYNCDREQSKMSADDVTKGVACTLKPPVFLHFGGGDSKTQGCCSGVCVIDVALPPGKTIETITFKNFYTALVSVRLQRRSPGQEGAAAKWCTALRDRPLMTNPHTEAGAQDYYSIDRKQMQVEPDGVSSIRLILKQPSSAWLTFSVQDVRIFPRMQPVRKGRIDELSDWLLLVFPPQDPLDVASVSCRLQQMWALSQVMQSSQSHAASVGRFDVDGCYDINLLSLT</sequence>
<reference evidence="1" key="2">
    <citation type="submission" date="2025-09" db="UniProtKB">
        <authorList>
            <consortium name="Ensembl"/>
        </authorList>
    </citation>
    <scope>IDENTIFICATION</scope>
</reference>
<protein>
    <submittedName>
        <fullName evidence="1">Nicolin 1</fullName>
    </submittedName>
</protein>
<accession>A0A3Q2Y3G1</accession>
<dbReference type="Ensembl" id="ENSHCOT00000018195.1">
    <property type="protein sequence ID" value="ENSHCOP00000011467.1"/>
    <property type="gene ID" value="ENSHCOG00000014312.1"/>
</dbReference>
<dbReference type="GeneTree" id="ENSGT00390000001505"/>
<dbReference type="InterPro" id="IPR040235">
    <property type="entry name" value="Nicolin-1"/>
</dbReference>